<feature type="compositionally biased region" description="Basic and acidic residues" evidence="1">
    <location>
        <begin position="366"/>
        <end position="378"/>
    </location>
</feature>
<feature type="region of interest" description="Disordered" evidence="1">
    <location>
        <begin position="166"/>
        <end position="193"/>
    </location>
</feature>
<feature type="region of interest" description="Disordered" evidence="1">
    <location>
        <begin position="92"/>
        <end position="122"/>
    </location>
</feature>
<sequence>MLSSRTRTVPDPTCAVLDVRHASGPTSAPQSPLDRLLSNRQHATRALHHAAVGLALWWTDVALVVAHIASQSSSPAHLAPAPRPRDARLLLRPAPPHGGDDLLRQAAAAPPEGRPPLWTDADGRRPFRHALWRWHRGGDPGPTFSSGCCARRGSVTARRLSGVKGCASRGPVAANPRRSSGSAVAGGGGCGAGRSAEPRLWPLPAGQSPRQRDVCLCSHAPAGRLRRALLAERQRHRALVRLAAGRGRGRHALGASLGRCALPRRRGRERQDDRPADGVSRGAGSTQDGVPPRRAPLQRAAVPLPRRGRGRRQALPLLELGGRGRERVRRCGSTVCPWRFDGARANHVPTTHSSRGCIRRPRRHAEHRDDVRRALDRARRSRPAGARRRRRGRAGGAGGRAGREVGGLALTAACAAQERRRQDDSHI</sequence>
<organism evidence="2 3">
    <name type="scientific">Emiliania huxleyi (strain CCMP1516)</name>
    <dbReference type="NCBI Taxonomy" id="280463"/>
    <lineage>
        <taxon>Eukaryota</taxon>
        <taxon>Haptista</taxon>
        <taxon>Haptophyta</taxon>
        <taxon>Prymnesiophyceae</taxon>
        <taxon>Isochrysidales</taxon>
        <taxon>Noelaerhabdaceae</taxon>
        <taxon>Emiliania</taxon>
    </lineage>
</organism>
<reference evidence="3" key="1">
    <citation type="journal article" date="2013" name="Nature">
        <title>Pan genome of the phytoplankton Emiliania underpins its global distribution.</title>
        <authorList>
            <person name="Read B.A."/>
            <person name="Kegel J."/>
            <person name="Klute M.J."/>
            <person name="Kuo A."/>
            <person name="Lefebvre S.C."/>
            <person name="Maumus F."/>
            <person name="Mayer C."/>
            <person name="Miller J."/>
            <person name="Monier A."/>
            <person name="Salamov A."/>
            <person name="Young J."/>
            <person name="Aguilar M."/>
            <person name="Claverie J.M."/>
            <person name="Frickenhaus S."/>
            <person name="Gonzalez K."/>
            <person name="Herman E.K."/>
            <person name="Lin Y.C."/>
            <person name="Napier J."/>
            <person name="Ogata H."/>
            <person name="Sarno A.F."/>
            <person name="Shmutz J."/>
            <person name="Schroeder D."/>
            <person name="de Vargas C."/>
            <person name="Verret F."/>
            <person name="von Dassow P."/>
            <person name="Valentin K."/>
            <person name="Van de Peer Y."/>
            <person name="Wheeler G."/>
            <person name="Dacks J.B."/>
            <person name="Delwiche C.F."/>
            <person name="Dyhrman S.T."/>
            <person name="Glockner G."/>
            <person name="John U."/>
            <person name="Richards T."/>
            <person name="Worden A.Z."/>
            <person name="Zhang X."/>
            <person name="Grigoriev I.V."/>
            <person name="Allen A.E."/>
            <person name="Bidle K."/>
            <person name="Borodovsky M."/>
            <person name="Bowler C."/>
            <person name="Brownlee C."/>
            <person name="Cock J.M."/>
            <person name="Elias M."/>
            <person name="Gladyshev V.N."/>
            <person name="Groth M."/>
            <person name="Guda C."/>
            <person name="Hadaegh A."/>
            <person name="Iglesias-Rodriguez M.D."/>
            <person name="Jenkins J."/>
            <person name="Jones B.M."/>
            <person name="Lawson T."/>
            <person name="Leese F."/>
            <person name="Lindquist E."/>
            <person name="Lobanov A."/>
            <person name="Lomsadze A."/>
            <person name="Malik S.B."/>
            <person name="Marsh M.E."/>
            <person name="Mackinder L."/>
            <person name="Mock T."/>
            <person name="Mueller-Roeber B."/>
            <person name="Pagarete A."/>
            <person name="Parker M."/>
            <person name="Probert I."/>
            <person name="Quesneville H."/>
            <person name="Raines C."/>
            <person name="Rensing S.A."/>
            <person name="Riano-Pachon D.M."/>
            <person name="Richier S."/>
            <person name="Rokitta S."/>
            <person name="Shiraiwa Y."/>
            <person name="Soanes D.M."/>
            <person name="van der Giezen M."/>
            <person name="Wahlund T.M."/>
            <person name="Williams B."/>
            <person name="Wilson W."/>
            <person name="Wolfe G."/>
            <person name="Wurch L.L."/>
        </authorList>
    </citation>
    <scope>NUCLEOTIDE SEQUENCE</scope>
</reference>
<dbReference type="EnsemblProtists" id="EOD31509">
    <property type="protein sequence ID" value="EOD31509"/>
    <property type="gene ID" value="EMIHUDRAFT_456317"/>
</dbReference>
<reference evidence="2" key="2">
    <citation type="submission" date="2024-10" db="UniProtKB">
        <authorList>
            <consortium name="EnsemblProtists"/>
        </authorList>
    </citation>
    <scope>IDENTIFICATION</scope>
</reference>
<dbReference type="Proteomes" id="UP000013827">
    <property type="component" value="Unassembled WGS sequence"/>
</dbReference>
<evidence type="ECO:0000256" key="1">
    <source>
        <dbReference type="SAM" id="MobiDB-lite"/>
    </source>
</evidence>
<protein>
    <submittedName>
        <fullName evidence="2">Uncharacterized protein</fullName>
    </submittedName>
</protein>
<dbReference type="PaxDb" id="2903-EOD31509"/>
<feature type="compositionally biased region" description="Basic residues" evidence="1">
    <location>
        <begin position="379"/>
        <end position="393"/>
    </location>
</feature>
<dbReference type="AlphaFoldDB" id="A0A0D3K6X4"/>
<feature type="region of interest" description="Disordered" evidence="1">
    <location>
        <begin position="347"/>
        <end position="404"/>
    </location>
</feature>
<evidence type="ECO:0000313" key="2">
    <source>
        <dbReference type="EnsemblProtists" id="EOD31509"/>
    </source>
</evidence>
<evidence type="ECO:0000313" key="3">
    <source>
        <dbReference type="Proteomes" id="UP000013827"/>
    </source>
</evidence>
<name>A0A0D3K6X4_EMIH1</name>
<keyword evidence="3" id="KW-1185">Reference proteome</keyword>
<proteinExistence type="predicted"/>
<accession>A0A0D3K6X4</accession>
<feature type="region of interest" description="Disordered" evidence="1">
    <location>
        <begin position="255"/>
        <end position="315"/>
    </location>
</feature>